<keyword evidence="4" id="KW-1185">Reference proteome</keyword>
<gene>
    <name evidence="3" type="ORF">FHU41_002388</name>
</gene>
<name>A0A7Y9S7L2_9MICC</name>
<dbReference type="Pfam" id="PF14742">
    <property type="entry name" value="GDE_N_bis"/>
    <property type="match status" value="1"/>
</dbReference>
<dbReference type="RefSeq" id="WP_179389837.1">
    <property type="nucleotide sequence ID" value="NZ_JACBYQ010000002.1"/>
</dbReference>
<dbReference type="Proteomes" id="UP000521748">
    <property type="component" value="Unassembled WGS sequence"/>
</dbReference>
<dbReference type="GO" id="GO:0005975">
    <property type="term" value="P:carbohydrate metabolic process"/>
    <property type="evidence" value="ECO:0007669"/>
    <property type="project" value="InterPro"/>
</dbReference>
<accession>A0A7Y9S7L2</accession>
<dbReference type="InterPro" id="IPR032856">
    <property type="entry name" value="GDE_N_bis"/>
</dbReference>
<evidence type="ECO:0000313" key="3">
    <source>
        <dbReference type="EMBL" id="NYE96138.1"/>
    </source>
</evidence>
<evidence type="ECO:0000313" key="4">
    <source>
        <dbReference type="Proteomes" id="UP000521748"/>
    </source>
</evidence>
<reference evidence="3 4" key="1">
    <citation type="submission" date="2020-07" db="EMBL/GenBank/DDBJ databases">
        <title>Sequencing the genomes of 1000 actinobacteria strains.</title>
        <authorList>
            <person name="Klenk H.-P."/>
        </authorList>
    </citation>
    <scope>NUCLEOTIDE SEQUENCE [LARGE SCALE GENOMIC DNA]</scope>
    <source>
        <strain evidence="3 4">DSM 102047</strain>
    </source>
</reference>
<evidence type="ECO:0000259" key="1">
    <source>
        <dbReference type="Pfam" id="PF06202"/>
    </source>
</evidence>
<dbReference type="EMBL" id="JACBYQ010000002">
    <property type="protein sequence ID" value="NYE96138.1"/>
    <property type="molecule type" value="Genomic_DNA"/>
</dbReference>
<protein>
    <submittedName>
        <fullName evidence="3">Glycogen debranching enzyme</fullName>
    </submittedName>
</protein>
<feature type="domain" description="Putative glycogen debranching enzyme N-terminal" evidence="2">
    <location>
        <begin position="28"/>
        <end position="216"/>
    </location>
</feature>
<evidence type="ECO:0000259" key="2">
    <source>
        <dbReference type="Pfam" id="PF14742"/>
    </source>
</evidence>
<sequence length="681" mass="74152">MTIPSPETLTASTELRQPFLHDALLLFKAPTQFWTDRIGNMGLEPIHGIYYSDTRVFSSLALTVNGEATENIGVNRINASEDVHSLVARSVDGRGADPRVRLDRRRTVGAESVAEVLRFESRLPDELNFELKLVLKPDFGALQDVKSGLAASRDRAAPQLSPAIELSIAGDQATLERGSVQARVLAPGANISYDGGELAIRWNLTVPPHAVSEVSWTVELQDTSAVVKAAEGLPQWDEVSVESSDSRIGRWAERAFEDLNGLRMTATAAPGEVFLAAGAPWFFTLFGRDSIWAARMLLPFGTELAASTLRALAALQGTRVNPENAEQPGKIPHEIRSATLHLHGKGITLPPLYYGTVDATPLWICLLHDAWSWGLADQEVKELLPQLEAALAWMRDYSNADGFLDYRDETGHGLSNQGWKDSGDSIQWRDGRLAEGPLALCEVQGYGYEAARAGARLMRHFELPGAQEWEEWAERLKERFTESFWVGSEDQSYPAVALDGKKQKVDSLTSNIGHLLGTGILTAEQAERVSRLVSGPSLDSGLGLRTLSTEEAGYWPLSYHGGSVWAHDTAIAIWGMHREGLGQHATGLLEGLLLAAEGFDYRMPELHAGEPVAGGPVAYPAACRPQAWSAAAVAVALQTILGVNPRDRQELISEPLPGYQQLRVSGFRLAGVPLTITRDGE</sequence>
<feature type="domain" description="Glycogen debranching enzyme C-terminal" evidence="1">
    <location>
        <begin position="440"/>
        <end position="633"/>
    </location>
</feature>
<dbReference type="Gene3D" id="1.50.10.10">
    <property type="match status" value="1"/>
</dbReference>
<dbReference type="InterPro" id="IPR032790">
    <property type="entry name" value="GDE_C"/>
</dbReference>
<comment type="caution">
    <text evidence="3">The sequence shown here is derived from an EMBL/GenBank/DDBJ whole genome shotgun (WGS) entry which is preliminary data.</text>
</comment>
<dbReference type="SUPFAM" id="SSF48208">
    <property type="entry name" value="Six-hairpin glycosidases"/>
    <property type="match status" value="1"/>
</dbReference>
<dbReference type="InterPro" id="IPR008928">
    <property type="entry name" value="6-hairpin_glycosidase_sf"/>
</dbReference>
<organism evidence="3 4">
    <name type="scientific">Psychromicrobium silvestre</name>
    <dbReference type="NCBI Taxonomy" id="1645614"/>
    <lineage>
        <taxon>Bacteria</taxon>
        <taxon>Bacillati</taxon>
        <taxon>Actinomycetota</taxon>
        <taxon>Actinomycetes</taxon>
        <taxon>Micrococcales</taxon>
        <taxon>Micrococcaceae</taxon>
        <taxon>Psychromicrobium</taxon>
    </lineage>
</organism>
<proteinExistence type="predicted"/>
<dbReference type="InterPro" id="IPR012341">
    <property type="entry name" value="6hp_glycosidase-like_sf"/>
</dbReference>
<dbReference type="Pfam" id="PF06202">
    <property type="entry name" value="GDE_C"/>
    <property type="match status" value="1"/>
</dbReference>
<dbReference type="AlphaFoldDB" id="A0A7Y9S7L2"/>